<dbReference type="InterPro" id="IPR054105">
    <property type="entry name" value="WHD_NrtR"/>
</dbReference>
<evidence type="ECO:0000259" key="2">
    <source>
        <dbReference type="PROSITE" id="PS51462"/>
    </source>
</evidence>
<sequence>MKATNTAGYEAPIGLTADPVVFTLLDGRLCVLLARRLEEPQRGMFSLPGGFVGASEAPSETAERKLREKTGVGSVHLEQLRTYADPARDPRGWLPTIAYMALVRPETLPEETPAEREASWHPVDRLPELALDHATIVDDGIWRLHARVGDKVWFVRKALALLPEPFTLRQAQQLYEALRGEVVDAANFRRDMRGTGLLEDTGSQRSEGPGRPGRLYRRV</sequence>
<feature type="region of interest" description="Disordered" evidence="1">
    <location>
        <begin position="194"/>
        <end position="219"/>
    </location>
</feature>
<comment type="caution">
    <text evidence="3">The sequence shown here is derived from an EMBL/GenBank/DDBJ whole genome shotgun (WGS) entry which is preliminary data.</text>
</comment>
<protein>
    <submittedName>
        <fullName evidence="3">8-oxo-dGTP diphosphatase</fullName>
    </submittedName>
</protein>
<dbReference type="Pfam" id="PF00293">
    <property type="entry name" value="NUDIX"/>
    <property type="match status" value="1"/>
</dbReference>
<dbReference type="Pfam" id="PF21906">
    <property type="entry name" value="WHD_NrtR"/>
    <property type="match status" value="1"/>
</dbReference>
<dbReference type="InterPro" id="IPR036388">
    <property type="entry name" value="WH-like_DNA-bd_sf"/>
</dbReference>
<dbReference type="AlphaFoldDB" id="A0A660KVG5"/>
<evidence type="ECO:0000256" key="1">
    <source>
        <dbReference type="SAM" id="MobiDB-lite"/>
    </source>
</evidence>
<dbReference type="Proteomes" id="UP000278962">
    <property type="component" value="Unassembled WGS sequence"/>
</dbReference>
<dbReference type="CDD" id="cd18873">
    <property type="entry name" value="NUDIX_NadM_like"/>
    <property type="match status" value="1"/>
</dbReference>
<evidence type="ECO:0000313" key="3">
    <source>
        <dbReference type="EMBL" id="RKQ84993.1"/>
    </source>
</evidence>
<dbReference type="Gene3D" id="1.10.10.10">
    <property type="entry name" value="Winged helix-like DNA-binding domain superfamily/Winged helix DNA-binding domain"/>
    <property type="match status" value="1"/>
</dbReference>
<keyword evidence="4" id="KW-1185">Reference proteome</keyword>
<accession>A0A660KVG5</accession>
<proteinExistence type="predicted"/>
<dbReference type="PANTHER" id="PTHR43736">
    <property type="entry name" value="ADP-RIBOSE PYROPHOSPHATASE"/>
    <property type="match status" value="1"/>
</dbReference>
<reference evidence="3 4" key="1">
    <citation type="submission" date="2018-10" db="EMBL/GenBank/DDBJ databases">
        <title>Genomic Encyclopedia of Archaeal and Bacterial Type Strains, Phase II (KMG-II): from individual species to whole genera.</title>
        <authorList>
            <person name="Goeker M."/>
        </authorList>
    </citation>
    <scope>NUCLEOTIDE SEQUENCE [LARGE SCALE GENOMIC DNA]</scope>
    <source>
        <strain evidence="3 4">DSM 14954</strain>
    </source>
</reference>
<dbReference type="InterPro" id="IPR000086">
    <property type="entry name" value="NUDIX_hydrolase_dom"/>
</dbReference>
<dbReference type="SUPFAM" id="SSF55811">
    <property type="entry name" value="Nudix"/>
    <property type="match status" value="1"/>
</dbReference>
<dbReference type="InterPro" id="IPR036390">
    <property type="entry name" value="WH_DNA-bd_sf"/>
</dbReference>
<dbReference type="PROSITE" id="PS51462">
    <property type="entry name" value="NUDIX"/>
    <property type="match status" value="1"/>
</dbReference>
<name>A0A660KVG5_9ACTN</name>
<organism evidence="3 4">
    <name type="scientific">Solirubrobacter pauli</name>
    <dbReference type="NCBI Taxonomy" id="166793"/>
    <lineage>
        <taxon>Bacteria</taxon>
        <taxon>Bacillati</taxon>
        <taxon>Actinomycetota</taxon>
        <taxon>Thermoleophilia</taxon>
        <taxon>Solirubrobacterales</taxon>
        <taxon>Solirubrobacteraceae</taxon>
        <taxon>Solirubrobacter</taxon>
    </lineage>
</organism>
<dbReference type="RefSeq" id="WP_170179584.1">
    <property type="nucleotide sequence ID" value="NZ_RBIL01000003.1"/>
</dbReference>
<dbReference type="InterPro" id="IPR015797">
    <property type="entry name" value="NUDIX_hydrolase-like_dom_sf"/>
</dbReference>
<feature type="domain" description="Nudix hydrolase" evidence="2">
    <location>
        <begin position="15"/>
        <end position="145"/>
    </location>
</feature>
<dbReference type="Gene3D" id="3.90.79.10">
    <property type="entry name" value="Nucleoside Triphosphate Pyrophosphohydrolase"/>
    <property type="match status" value="1"/>
</dbReference>
<dbReference type="EMBL" id="RBIL01000003">
    <property type="protein sequence ID" value="RKQ84993.1"/>
    <property type="molecule type" value="Genomic_DNA"/>
</dbReference>
<dbReference type="PANTHER" id="PTHR43736:SF4">
    <property type="entry name" value="SLR1690 PROTEIN"/>
    <property type="match status" value="1"/>
</dbReference>
<dbReference type="SUPFAM" id="SSF46785">
    <property type="entry name" value="Winged helix' DNA-binding domain"/>
    <property type="match status" value="1"/>
</dbReference>
<gene>
    <name evidence="3" type="ORF">C8N24_6625</name>
</gene>
<evidence type="ECO:0000313" key="4">
    <source>
        <dbReference type="Proteomes" id="UP000278962"/>
    </source>
</evidence>